<protein>
    <recommendedName>
        <fullName evidence="3">Outer membrane protein beta-barrel domain-containing protein</fullName>
    </recommendedName>
</protein>
<feature type="chain" id="PRO_5046348854" description="Outer membrane protein beta-barrel domain-containing protein" evidence="2">
    <location>
        <begin position="22"/>
        <end position="217"/>
    </location>
</feature>
<feature type="domain" description="Outer membrane protein beta-barrel" evidence="3">
    <location>
        <begin position="54"/>
        <end position="198"/>
    </location>
</feature>
<proteinExistence type="predicted"/>
<dbReference type="Proteomes" id="UP001139104">
    <property type="component" value="Unassembled WGS sequence"/>
</dbReference>
<comment type="caution">
    <text evidence="4">The sequence shown here is derived from an EMBL/GenBank/DDBJ whole genome shotgun (WGS) entry which is preliminary data.</text>
</comment>
<dbReference type="InterPro" id="IPR027385">
    <property type="entry name" value="Beta-barrel_OMP"/>
</dbReference>
<organism evidence="4 5">
    <name type="scientific">Candidatus Rhodoblastus alkanivorans</name>
    <dbReference type="NCBI Taxonomy" id="2954117"/>
    <lineage>
        <taxon>Bacteria</taxon>
        <taxon>Pseudomonadati</taxon>
        <taxon>Pseudomonadota</taxon>
        <taxon>Alphaproteobacteria</taxon>
        <taxon>Hyphomicrobiales</taxon>
        <taxon>Rhodoblastaceae</taxon>
        <taxon>Rhodoblastus</taxon>
    </lineage>
</organism>
<dbReference type="Pfam" id="PF13505">
    <property type="entry name" value="OMP_b-brl"/>
    <property type="match status" value="1"/>
</dbReference>
<dbReference type="Gene3D" id="2.40.160.20">
    <property type="match status" value="1"/>
</dbReference>
<gene>
    <name evidence="4" type="ORF">K2U94_16285</name>
</gene>
<evidence type="ECO:0000259" key="3">
    <source>
        <dbReference type="Pfam" id="PF13505"/>
    </source>
</evidence>
<keyword evidence="5" id="KW-1185">Reference proteome</keyword>
<dbReference type="RefSeq" id="WP_243068203.1">
    <property type="nucleotide sequence ID" value="NZ_JAIVFK010000030.1"/>
</dbReference>
<feature type="signal peptide" evidence="2">
    <location>
        <begin position="1"/>
        <end position="21"/>
    </location>
</feature>
<accession>A0ABS9ZAB7</accession>
<sequence length="217" mass="22082">MIRAACISALFCLALAPSAKADGLPFFAGGDGDWTLDSPPPLRASKAPSWDAPAPSNPWSGLTVGADMFGAVGSGHGGRGGFGGDAYLGYYKEFDNRIVIGAQGTAGYAPGLYDYGPRGYDFGLAQVKVGYDMGRLMPYVTFGAGLARPTSALNGAPLGFAALDDMAIGSQPTSSITMVGAGVNYAVTNNLTVGVEVDAVQQHGGFGPPLIPQPGMP</sequence>
<evidence type="ECO:0000313" key="5">
    <source>
        <dbReference type="Proteomes" id="UP001139104"/>
    </source>
</evidence>
<dbReference type="EMBL" id="JAIVFP010000001">
    <property type="protein sequence ID" value="MCI4684300.1"/>
    <property type="molecule type" value="Genomic_DNA"/>
</dbReference>
<reference evidence="4" key="1">
    <citation type="journal article" date="2022" name="ISME J.">
        <title>Identification of active gaseous-alkane degraders at natural gas seeps.</title>
        <authorList>
            <person name="Farhan Ul Haque M."/>
            <person name="Hernandez M."/>
            <person name="Crombie A.T."/>
            <person name="Murrell J.C."/>
        </authorList>
    </citation>
    <scope>NUCLEOTIDE SEQUENCE</scope>
    <source>
        <strain evidence="4">PC2</strain>
    </source>
</reference>
<evidence type="ECO:0000313" key="4">
    <source>
        <dbReference type="EMBL" id="MCI4684300.1"/>
    </source>
</evidence>
<evidence type="ECO:0000256" key="1">
    <source>
        <dbReference type="ARBA" id="ARBA00022729"/>
    </source>
</evidence>
<evidence type="ECO:0000256" key="2">
    <source>
        <dbReference type="SAM" id="SignalP"/>
    </source>
</evidence>
<name>A0ABS9ZAB7_9HYPH</name>
<dbReference type="SUPFAM" id="SSF56925">
    <property type="entry name" value="OMPA-like"/>
    <property type="match status" value="1"/>
</dbReference>
<keyword evidence="1 2" id="KW-0732">Signal</keyword>
<dbReference type="InterPro" id="IPR011250">
    <property type="entry name" value="OMP/PagP_B-barrel"/>
</dbReference>